<dbReference type="PANTHER" id="PTHR44688:SF16">
    <property type="entry name" value="DNA-BINDING TRANSCRIPTIONAL ACTIVATOR DEVR_DOSR"/>
    <property type="match status" value="1"/>
</dbReference>
<evidence type="ECO:0000256" key="3">
    <source>
        <dbReference type="ARBA" id="ARBA00023125"/>
    </source>
</evidence>
<dbReference type="Pfam" id="PF00196">
    <property type="entry name" value="GerE"/>
    <property type="match status" value="1"/>
</dbReference>
<evidence type="ECO:0000256" key="4">
    <source>
        <dbReference type="ARBA" id="ARBA00023163"/>
    </source>
</evidence>
<proteinExistence type="predicted"/>
<feature type="domain" description="Response regulatory" evidence="7">
    <location>
        <begin position="7"/>
        <end position="123"/>
    </location>
</feature>
<dbReference type="InterPro" id="IPR000792">
    <property type="entry name" value="Tscrpt_reg_LuxR_C"/>
</dbReference>
<accession>A0ABU3AFY1</accession>
<dbReference type="Pfam" id="PF00072">
    <property type="entry name" value="Response_reg"/>
    <property type="match status" value="1"/>
</dbReference>
<evidence type="ECO:0000313" key="8">
    <source>
        <dbReference type="EMBL" id="MDT0607786.1"/>
    </source>
</evidence>
<gene>
    <name evidence="8" type="ORF">RM706_12120</name>
</gene>
<keyword evidence="1" id="KW-0597">Phosphoprotein</keyword>
<dbReference type="InterPro" id="IPR011006">
    <property type="entry name" value="CheY-like_superfamily"/>
</dbReference>
<feature type="domain" description="HTH luxR-type" evidence="6">
    <location>
        <begin position="142"/>
        <end position="207"/>
    </location>
</feature>
<dbReference type="EMBL" id="JAVRHR010000002">
    <property type="protein sequence ID" value="MDT0607786.1"/>
    <property type="molecule type" value="Genomic_DNA"/>
</dbReference>
<dbReference type="SUPFAM" id="SSF46894">
    <property type="entry name" value="C-terminal effector domain of the bipartite response regulators"/>
    <property type="match status" value="1"/>
</dbReference>
<dbReference type="SUPFAM" id="SSF52172">
    <property type="entry name" value="CheY-like"/>
    <property type="match status" value="1"/>
</dbReference>
<dbReference type="CDD" id="cd06170">
    <property type="entry name" value="LuxR_C_like"/>
    <property type="match status" value="1"/>
</dbReference>
<keyword evidence="4" id="KW-0804">Transcription</keyword>
<dbReference type="CDD" id="cd17535">
    <property type="entry name" value="REC_NarL-like"/>
    <property type="match status" value="1"/>
</dbReference>
<evidence type="ECO:0000256" key="5">
    <source>
        <dbReference type="PROSITE-ProRule" id="PRU00169"/>
    </source>
</evidence>
<evidence type="ECO:0000313" key="9">
    <source>
        <dbReference type="Proteomes" id="UP001255246"/>
    </source>
</evidence>
<dbReference type="Proteomes" id="UP001255246">
    <property type="component" value="Unassembled WGS sequence"/>
</dbReference>
<reference evidence="8 9" key="1">
    <citation type="submission" date="2023-09" db="EMBL/GenBank/DDBJ databases">
        <authorList>
            <person name="Rey-Velasco X."/>
        </authorList>
    </citation>
    <scope>NUCLEOTIDE SEQUENCE [LARGE SCALE GENOMIC DNA]</scope>
    <source>
        <strain evidence="8 9">F388</strain>
    </source>
</reference>
<dbReference type="InterPro" id="IPR001789">
    <property type="entry name" value="Sig_transdc_resp-reg_receiver"/>
</dbReference>
<keyword evidence="3" id="KW-0238">DNA-binding</keyword>
<evidence type="ECO:0000256" key="2">
    <source>
        <dbReference type="ARBA" id="ARBA00023015"/>
    </source>
</evidence>
<comment type="caution">
    <text evidence="8">The sequence shown here is derived from an EMBL/GenBank/DDBJ whole genome shotgun (WGS) entry which is preliminary data.</text>
</comment>
<name>A0ABU3AFY1_9FLAO</name>
<dbReference type="PRINTS" id="PR00038">
    <property type="entry name" value="HTHLUXR"/>
</dbReference>
<evidence type="ECO:0000259" key="6">
    <source>
        <dbReference type="PROSITE" id="PS50043"/>
    </source>
</evidence>
<keyword evidence="9" id="KW-1185">Reference proteome</keyword>
<evidence type="ECO:0000256" key="1">
    <source>
        <dbReference type="ARBA" id="ARBA00022553"/>
    </source>
</evidence>
<organism evidence="8 9">
    <name type="scientific">Croceitalea rosinachiae</name>
    <dbReference type="NCBI Taxonomy" id="3075596"/>
    <lineage>
        <taxon>Bacteria</taxon>
        <taxon>Pseudomonadati</taxon>
        <taxon>Bacteroidota</taxon>
        <taxon>Flavobacteriia</taxon>
        <taxon>Flavobacteriales</taxon>
        <taxon>Flavobacteriaceae</taxon>
        <taxon>Croceitalea</taxon>
    </lineage>
</organism>
<keyword evidence="2" id="KW-0805">Transcription regulation</keyword>
<comment type="caution">
    <text evidence="5">Lacks conserved residue(s) required for the propagation of feature annotation.</text>
</comment>
<dbReference type="Gene3D" id="3.40.50.2300">
    <property type="match status" value="1"/>
</dbReference>
<dbReference type="SMART" id="SM00448">
    <property type="entry name" value="REC"/>
    <property type="match status" value="1"/>
</dbReference>
<dbReference type="InterPro" id="IPR016032">
    <property type="entry name" value="Sig_transdc_resp-reg_C-effctor"/>
</dbReference>
<dbReference type="PROSITE" id="PS00622">
    <property type="entry name" value="HTH_LUXR_1"/>
    <property type="match status" value="1"/>
</dbReference>
<sequence length="209" mass="23577">MRTFPLKIIVIDSDPRMNEMYETYFFNSIDYELVNAYTSVGEALLNYKNTLPDIVISEVSLQGISGIDGIERLRKKDGKVKIIMVSSKSDFDIIKKAFKAGANGYLTKPISEERLSHALNSLKENGAAMSHDVAKMVIATFQKKNYDSFSKRENQIAEYLSQGATYKTIADKLFVTPSTVNFHIQNIYLKLNVNSKSEALEKLRLLEAS</sequence>
<dbReference type="PROSITE" id="PS50043">
    <property type="entry name" value="HTH_LUXR_2"/>
    <property type="match status" value="1"/>
</dbReference>
<protein>
    <submittedName>
        <fullName evidence="8">Response regulator transcription factor</fullName>
    </submittedName>
</protein>
<dbReference type="SMART" id="SM00421">
    <property type="entry name" value="HTH_LUXR"/>
    <property type="match status" value="1"/>
</dbReference>
<evidence type="ECO:0000259" key="7">
    <source>
        <dbReference type="PROSITE" id="PS50110"/>
    </source>
</evidence>
<dbReference type="PANTHER" id="PTHR44688">
    <property type="entry name" value="DNA-BINDING TRANSCRIPTIONAL ACTIVATOR DEVR_DOSR"/>
    <property type="match status" value="1"/>
</dbReference>
<dbReference type="InterPro" id="IPR036388">
    <property type="entry name" value="WH-like_DNA-bd_sf"/>
</dbReference>
<dbReference type="Gene3D" id="1.10.10.10">
    <property type="entry name" value="Winged helix-like DNA-binding domain superfamily/Winged helix DNA-binding domain"/>
    <property type="match status" value="1"/>
</dbReference>
<dbReference type="RefSeq" id="WP_311351852.1">
    <property type="nucleotide sequence ID" value="NZ_JAVRHR010000002.1"/>
</dbReference>
<dbReference type="InterPro" id="IPR058245">
    <property type="entry name" value="NreC/VraR/RcsB-like_REC"/>
</dbReference>
<dbReference type="PROSITE" id="PS50110">
    <property type="entry name" value="RESPONSE_REGULATORY"/>
    <property type="match status" value="1"/>
</dbReference>